<evidence type="ECO:0000313" key="1">
    <source>
        <dbReference type="EMBL" id="JAE38877.1"/>
    </source>
</evidence>
<proteinExistence type="predicted"/>
<reference evidence="1" key="2">
    <citation type="journal article" date="2015" name="Data Brief">
        <title>Shoot transcriptome of the giant reed, Arundo donax.</title>
        <authorList>
            <person name="Barrero R.A."/>
            <person name="Guerrero F.D."/>
            <person name="Moolhuijzen P."/>
            <person name="Goolsby J.A."/>
            <person name="Tidwell J."/>
            <person name="Bellgard S.E."/>
            <person name="Bellgard M.I."/>
        </authorList>
    </citation>
    <scope>NUCLEOTIDE SEQUENCE</scope>
    <source>
        <tissue evidence="1">Shoot tissue taken approximately 20 cm above the soil surface</tissue>
    </source>
</reference>
<protein>
    <submittedName>
        <fullName evidence="1">Uncharacterized protein</fullName>
    </submittedName>
</protein>
<organism evidence="1">
    <name type="scientific">Arundo donax</name>
    <name type="common">Giant reed</name>
    <name type="synonym">Donax arundinaceus</name>
    <dbReference type="NCBI Taxonomy" id="35708"/>
    <lineage>
        <taxon>Eukaryota</taxon>
        <taxon>Viridiplantae</taxon>
        <taxon>Streptophyta</taxon>
        <taxon>Embryophyta</taxon>
        <taxon>Tracheophyta</taxon>
        <taxon>Spermatophyta</taxon>
        <taxon>Magnoliopsida</taxon>
        <taxon>Liliopsida</taxon>
        <taxon>Poales</taxon>
        <taxon>Poaceae</taxon>
        <taxon>PACMAD clade</taxon>
        <taxon>Arundinoideae</taxon>
        <taxon>Arundineae</taxon>
        <taxon>Arundo</taxon>
    </lineage>
</organism>
<dbReference type="EMBL" id="GBRH01159019">
    <property type="protein sequence ID" value="JAE38877.1"/>
    <property type="molecule type" value="Transcribed_RNA"/>
</dbReference>
<dbReference type="AlphaFoldDB" id="A0A0A9HQ67"/>
<name>A0A0A9HQ67_ARUDO</name>
<sequence length="61" mass="7325">MFSDFYHYKWIIWESPVYYTKIVRSVQFSLQSLCSTFPCILWLCSHRIHPAMVLLLLEVAL</sequence>
<accession>A0A0A9HQ67</accession>
<reference evidence="1" key="1">
    <citation type="submission" date="2014-09" db="EMBL/GenBank/DDBJ databases">
        <authorList>
            <person name="Magalhaes I.L.F."/>
            <person name="Oliveira U."/>
            <person name="Santos F.R."/>
            <person name="Vidigal T.H.D.A."/>
            <person name="Brescovit A.D."/>
            <person name="Santos A.J."/>
        </authorList>
    </citation>
    <scope>NUCLEOTIDE SEQUENCE</scope>
    <source>
        <tissue evidence="1">Shoot tissue taken approximately 20 cm above the soil surface</tissue>
    </source>
</reference>